<reference evidence="3" key="1">
    <citation type="submission" date="2015-10" db="EMBL/GenBank/DDBJ databases">
        <title>Niche specialization of a soil ammonia-oxidizing archaeon, Candidatus Nitrosocosmicus oleophilus.</title>
        <authorList>
            <person name="Jung M.-Y."/>
            <person name="Rhee S.-K."/>
        </authorList>
    </citation>
    <scope>NUCLEOTIDE SEQUENCE [LARGE SCALE GENOMIC DNA]</scope>
    <source>
        <strain evidence="3">MY3</strain>
    </source>
</reference>
<dbReference type="SUPFAM" id="SSF52821">
    <property type="entry name" value="Rhodanese/Cell cycle control phosphatase"/>
    <property type="match status" value="1"/>
</dbReference>
<keyword evidence="3" id="KW-1185">Reference proteome</keyword>
<protein>
    <submittedName>
        <fullName evidence="2">Molybdopterin biosynthesis protein MoeB</fullName>
    </submittedName>
</protein>
<organism evidence="2 3">
    <name type="scientific">Candidatus Nitrosocosmicus oleophilus</name>
    <dbReference type="NCBI Taxonomy" id="1353260"/>
    <lineage>
        <taxon>Archaea</taxon>
        <taxon>Nitrososphaerota</taxon>
        <taxon>Nitrososphaeria</taxon>
        <taxon>Nitrososphaerales</taxon>
        <taxon>Nitrososphaeraceae</taxon>
        <taxon>Candidatus Nitrosocosmicus</taxon>
    </lineage>
</organism>
<proteinExistence type="predicted"/>
<dbReference type="RefSeq" id="WP_196817862.1">
    <property type="nucleotide sequence ID" value="NZ_CP012850.1"/>
</dbReference>
<dbReference type="EMBL" id="CP012850">
    <property type="protein sequence ID" value="ALI35388.1"/>
    <property type="molecule type" value="Genomic_DNA"/>
</dbReference>
<dbReference type="InterPro" id="IPR001763">
    <property type="entry name" value="Rhodanese-like_dom"/>
</dbReference>
<dbReference type="Proteomes" id="UP000058925">
    <property type="component" value="Chromosome"/>
</dbReference>
<sequence length="132" mass="15005">MTNRIAPKDLEKKRGEPGKYIIIDVRDGEELEEQEADGGNSNIFGAVNIPFTKLIRDSKNGDLDRLRQVPVYLYSTVGKRADIAADELNKQGFNAFSIEGGFIAWKQEVEGRQNVVKLRDFKDIYDENVKQK</sequence>
<dbReference type="InterPro" id="IPR036873">
    <property type="entry name" value="Rhodanese-like_dom_sf"/>
</dbReference>
<dbReference type="PANTHER" id="PTHR43031:SF18">
    <property type="entry name" value="RHODANESE-RELATED SULFURTRANSFERASES"/>
    <property type="match status" value="1"/>
</dbReference>
<name>A0A654LVC8_9ARCH</name>
<evidence type="ECO:0000313" key="2">
    <source>
        <dbReference type="EMBL" id="ALI35388.1"/>
    </source>
</evidence>
<dbReference type="InterPro" id="IPR050229">
    <property type="entry name" value="GlpE_sulfurtransferase"/>
</dbReference>
<dbReference type="PROSITE" id="PS50206">
    <property type="entry name" value="RHODANESE_3"/>
    <property type="match status" value="1"/>
</dbReference>
<dbReference type="GeneID" id="60421266"/>
<dbReference type="PANTHER" id="PTHR43031">
    <property type="entry name" value="FAD-DEPENDENT OXIDOREDUCTASE"/>
    <property type="match status" value="1"/>
</dbReference>
<evidence type="ECO:0000313" key="3">
    <source>
        <dbReference type="Proteomes" id="UP000058925"/>
    </source>
</evidence>
<dbReference type="CDD" id="cd00158">
    <property type="entry name" value="RHOD"/>
    <property type="match status" value="1"/>
</dbReference>
<dbReference type="SMART" id="SM00450">
    <property type="entry name" value="RHOD"/>
    <property type="match status" value="1"/>
</dbReference>
<accession>A0A654LVC8</accession>
<dbReference type="Gene3D" id="3.40.250.10">
    <property type="entry name" value="Rhodanese-like domain"/>
    <property type="match status" value="1"/>
</dbReference>
<dbReference type="Pfam" id="PF00581">
    <property type="entry name" value="Rhodanese"/>
    <property type="match status" value="1"/>
</dbReference>
<gene>
    <name evidence="2" type="ORF">NMY3_01183</name>
</gene>
<dbReference type="KEGG" id="taa:NMY3_01183"/>
<feature type="domain" description="Rhodanese" evidence="1">
    <location>
        <begin position="16"/>
        <end position="114"/>
    </location>
</feature>
<evidence type="ECO:0000259" key="1">
    <source>
        <dbReference type="PROSITE" id="PS50206"/>
    </source>
</evidence>
<dbReference type="AlphaFoldDB" id="A0A654LVC8"/>
<dbReference type="OrthoDB" id="135517at2157"/>